<dbReference type="PROSITE" id="PS00622">
    <property type="entry name" value="HTH_LUXR_1"/>
    <property type="match status" value="1"/>
</dbReference>
<gene>
    <name evidence="5" type="ORF">MBUL_03119</name>
</gene>
<reference evidence="5" key="1">
    <citation type="submission" date="2019-12" db="EMBL/GenBank/DDBJ databases">
        <authorList>
            <person name="Cremers G."/>
        </authorList>
    </citation>
    <scope>NUCLEOTIDE SEQUENCE</scope>
    <source>
        <strain evidence="5">Mbul1</strain>
    </source>
</reference>
<accession>A0A679J9N2</accession>
<dbReference type="GO" id="GO:0006355">
    <property type="term" value="P:regulation of DNA-templated transcription"/>
    <property type="evidence" value="ECO:0007669"/>
    <property type="project" value="InterPro"/>
</dbReference>
<dbReference type="InterPro" id="IPR036388">
    <property type="entry name" value="WH-like_DNA-bd_sf"/>
</dbReference>
<dbReference type="InterPro" id="IPR016032">
    <property type="entry name" value="Sig_transdc_resp-reg_C-effctor"/>
</dbReference>
<dbReference type="InterPro" id="IPR000792">
    <property type="entry name" value="Tscrpt_reg_LuxR_C"/>
</dbReference>
<evidence type="ECO:0000256" key="1">
    <source>
        <dbReference type="ARBA" id="ARBA00023015"/>
    </source>
</evidence>
<feature type="domain" description="HTH luxR-type" evidence="4">
    <location>
        <begin position="284"/>
        <end position="349"/>
    </location>
</feature>
<dbReference type="Pfam" id="PF00196">
    <property type="entry name" value="GerE"/>
    <property type="match status" value="1"/>
</dbReference>
<dbReference type="SUPFAM" id="SSF46894">
    <property type="entry name" value="C-terminal effector domain of the bipartite response regulators"/>
    <property type="match status" value="1"/>
</dbReference>
<dbReference type="CDD" id="cd06170">
    <property type="entry name" value="LuxR_C_like"/>
    <property type="match status" value="1"/>
</dbReference>
<evidence type="ECO:0000313" key="5">
    <source>
        <dbReference type="EMBL" id="CAA2105291.1"/>
    </source>
</evidence>
<evidence type="ECO:0000256" key="3">
    <source>
        <dbReference type="ARBA" id="ARBA00023163"/>
    </source>
</evidence>
<evidence type="ECO:0000259" key="4">
    <source>
        <dbReference type="PROSITE" id="PS50043"/>
    </source>
</evidence>
<dbReference type="PANTHER" id="PTHR44688">
    <property type="entry name" value="DNA-BINDING TRANSCRIPTIONAL ACTIVATOR DEVR_DOSR"/>
    <property type="match status" value="1"/>
</dbReference>
<organism evidence="5">
    <name type="scientific">Methylobacterium bullatum</name>
    <dbReference type="NCBI Taxonomy" id="570505"/>
    <lineage>
        <taxon>Bacteria</taxon>
        <taxon>Pseudomonadati</taxon>
        <taxon>Pseudomonadota</taxon>
        <taxon>Alphaproteobacteria</taxon>
        <taxon>Hyphomicrobiales</taxon>
        <taxon>Methylobacteriaceae</taxon>
        <taxon>Methylobacterium</taxon>
    </lineage>
</organism>
<name>A0A679J9N2_9HYPH</name>
<proteinExistence type="predicted"/>
<sequence>MKDEPIRSGPDPLATAEWYSRLGDVAASIGTERFHRDLLSLFALCVESDSGWIIRYSRVAPPDVLYTTGVPSEIVEFYNKKCLRIDPFSLYWKNGGEPGILTLSEIGNSSPESILYGKIFRPAANISDELGMFFSTVGHCCFGLFLERERGVFSQEDIRRAKLVFPALEGCHRSHLGHLFSNLRYTDGTQAEGLLNRPTLIRDRHDVEVFANESWKRAVQSDASILPMLETLAPSDAIRTVHARDHVITSEVFDRDFALAPGGRIFMLGPKPAPQDESVGYRAAAEVLVALTPRERDILTLTMKGQATGQIAQSLGIGKGTVKNCKIRIYRKAEVTSERDLIKKFSPFFPSA</sequence>
<dbReference type="EMBL" id="LR743504">
    <property type="protein sequence ID" value="CAA2105291.1"/>
    <property type="molecule type" value="Genomic_DNA"/>
</dbReference>
<keyword evidence="1" id="KW-0805">Transcription regulation</keyword>
<protein>
    <recommendedName>
        <fullName evidence="4">HTH luxR-type domain-containing protein</fullName>
    </recommendedName>
</protein>
<dbReference type="PRINTS" id="PR00038">
    <property type="entry name" value="HTHLUXR"/>
</dbReference>
<dbReference type="PROSITE" id="PS50043">
    <property type="entry name" value="HTH_LUXR_2"/>
    <property type="match status" value="1"/>
</dbReference>
<dbReference type="SMART" id="SM00421">
    <property type="entry name" value="HTH_LUXR"/>
    <property type="match status" value="1"/>
</dbReference>
<evidence type="ECO:0000256" key="2">
    <source>
        <dbReference type="ARBA" id="ARBA00023125"/>
    </source>
</evidence>
<keyword evidence="2" id="KW-0238">DNA-binding</keyword>
<dbReference type="AlphaFoldDB" id="A0A679J9N2"/>
<dbReference type="GO" id="GO:0003677">
    <property type="term" value="F:DNA binding"/>
    <property type="evidence" value="ECO:0007669"/>
    <property type="project" value="UniProtKB-KW"/>
</dbReference>
<dbReference type="Gene3D" id="1.10.10.10">
    <property type="entry name" value="Winged helix-like DNA-binding domain superfamily/Winged helix DNA-binding domain"/>
    <property type="match status" value="1"/>
</dbReference>
<dbReference type="PANTHER" id="PTHR44688:SF16">
    <property type="entry name" value="DNA-BINDING TRANSCRIPTIONAL ACTIVATOR DEVR_DOSR"/>
    <property type="match status" value="1"/>
</dbReference>
<keyword evidence="3" id="KW-0804">Transcription</keyword>